<accession>A0ACB7SEX4</accession>
<organism evidence="1 2">
    <name type="scientific">Hyalomma asiaticum</name>
    <name type="common">Tick</name>
    <dbReference type="NCBI Taxonomy" id="266040"/>
    <lineage>
        <taxon>Eukaryota</taxon>
        <taxon>Metazoa</taxon>
        <taxon>Ecdysozoa</taxon>
        <taxon>Arthropoda</taxon>
        <taxon>Chelicerata</taxon>
        <taxon>Arachnida</taxon>
        <taxon>Acari</taxon>
        <taxon>Parasitiformes</taxon>
        <taxon>Ixodida</taxon>
        <taxon>Ixodoidea</taxon>
        <taxon>Ixodidae</taxon>
        <taxon>Hyalomminae</taxon>
        <taxon>Hyalomma</taxon>
    </lineage>
</organism>
<evidence type="ECO:0000313" key="1">
    <source>
        <dbReference type="EMBL" id="KAH6933250.1"/>
    </source>
</evidence>
<keyword evidence="2" id="KW-1185">Reference proteome</keyword>
<protein>
    <submittedName>
        <fullName evidence="1">Uncharacterized protein</fullName>
    </submittedName>
</protein>
<dbReference type="EMBL" id="CM023484">
    <property type="protein sequence ID" value="KAH6933250.1"/>
    <property type="molecule type" value="Genomic_DNA"/>
</dbReference>
<proteinExistence type="predicted"/>
<name>A0ACB7SEX4_HYAAI</name>
<gene>
    <name evidence="1" type="ORF">HPB50_013875</name>
</gene>
<comment type="caution">
    <text evidence="1">The sequence shown here is derived from an EMBL/GenBank/DDBJ whole genome shotgun (WGS) entry which is preliminary data.</text>
</comment>
<dbReference type="Proteomes" id="UP000821845">
    <property type="component" value="Chromosome 4"/>
</dbReference>
<reference evidence="1" key="1">
    <citation type="submission" date="2020-05" db="EMBL/GenBank/DDBJ databases">
        <title>Large-scale comparative analyses of tick genomes elucidate their genetic diversity and vector capacities.</title>
        <authorList>
            <person name="Jia N."/>
            <person name="Wang J."/>
            <person name="Shi W."/>
            <person name="Du L."/>
            <person name="Sun Y."/>
            <person name="Zhan W."/>
            <person name="Jiang J."/>
            <person name="Wang Q."/>
            <person name="Zhang B."/>
            <person name="Ji P."/>
            <person name="Sakyi L.B."/>
            <person name="Cui X."/>
            <person name="Yuan T."/>
            <person name="Jiang B."/>
            <person name="Yang W."/>
            <person name="Lam T.T.-Y."/>
            <person name="Chang Q."/>
            <person name="Ding S."/>
            <person name="Wang X."/>
            <person name="Zhu J."/>
            <person name="Ruan X."/>
            <person name="Zhao L."/>
            <person name="Wei J."/>
            <person name="Que T."/>
            <person name="Du C."/>
            <person name="Cheng J."/>
            <person name="Dai P."/>
            <person name="Han X."/>
            <person name="Huang E."/>
            <person name="Gao Y."/>
            <person name="Liu J."/>
            <person name="Shao H."/>
            <person name="Ye R."/>
            <person name="Li L."/>
            <person name="Wei W."/>
            <person name="Wang X."/>
            <person name="Wang C."/>
            <person name="Yang T."/>
            <person name="Huo Q."/>
            <person name="Li W."/>
            <person name="Guo W."/>
            <person name="Chen H."/>
            <person name="Zhou L."/>
            <person name="Ni X."/>
            <person name="Tian J."/>
            <person name="Zhou Y."/>
            <person name="Sheng Y."/>
            <person name="Liu T."/>
            <person name="Pan Y."/>
            <person name="Xia L."/>
            <person name="Li J."/>
            <person name="Zhao F."/>
            <person name="Cao W."/>
        </authorList>
    </citation>
    <scope>NUCLEOTIDE SEQUENCE</scope>
    <source>
        <strain evidence="1">Hyas-2018</strain>
    </source>
</reference>
<evidence type="ECO:0000313" key="2">
    <source>
        <dbReference type="Proteomes" id="UP000821845"/>
    </source>
</evidence>
<sequence>MHIALDVGDVFRKDVMHSWESKFRQIFQSQLIHIAAEHEVEVSNPAAATVFLWARRATPPMKRQVKGTQNGFRAYSREAILRRTVMQPNAAPVAGNEAPPAGDAAAAGGVAQPQNATERVAPDHTGDGPRLSAEENSTTTNGLLDYSERGDGDCLHQPEDNRRNLILRTVDRYALSFFQLLVIIFAASAFVILLFAWRHMNHCPEGQVGNCTEVAATSVQ</sequence>